<dbReference type="PANTHER" id="PTHR43570:SF16">
    <property type="entry name" value="ALDEHYDE DEHYDROGENASE TYPE III, ISOFORM Q"/>
    <property type="match status" value="1"/>
</dbReference>
<feature type="active site" evidence="5 6">
    <location>
        <position position="222"/>
    </location>
</feature>
<evidence type="ECO:0000256" key="1">
    <source>
        <dbReference type="ARBA" id="ARBA00009986"/>
    </source>
</evidence>
<evidence type="ECO:0000256" key="3">
    <source>
        <dbReference type="ARBA" id="ARBA00023027"/>
    </source>
</evidence>
<dbReference type="GO" id="GO:0006081">
    <property type="term" value="P:aldehyde metabolic process"/>
    <property type="evidence" value="ECO:0007669"/>
    <property type="project" value="InterPro"/>
</dbReference>
<dbReference type="PANTHER" id="PTHR43570">
    <property type="entry name" value="ALDEHYDE DEHYDROGENASE"/>
    <property type="match status" value="1"/>
</dbReference>
<dbReference type="InterPro" id="IPR016161">
    <property type="entry name" value="Ald_DH/histidinol_DH"/>
</dbReference>
<comment type="caution">
    <text evidence="9">The sequence shown here is derived from an EMBL/GenBank/DDBJ whole genome shotgun (WGS) entry which is preliminary data.</text>
</comment>
<gene>
    <name evidence="9" type="ORF">ISG29_06635</name>
</gene>
<feature type="domain" description="Aldehyde dehydrogenase" evidence="8">
    <location>
        <begin position="12"/>
        <end position="440"/>
    </location>
</feature>
<dbReference type="CDD" id="cd07087">
    <property type="entry name" value="ALDH_F3-13-14_CALDH-like"/>
    <property type="match status" value="1"/>
</dbReference>
<evidence type="ECO:0000313" key="9">
    <source>
        <dbReference type="EMBL" id="MBF4161363.1"/>
    </source>
</evidence>
<dbReference type="Gene3D" id="3.40.309.10">
    <property type="entry name" value="Aldehyde Dehydrogenase, Chain A, domain 2"/>
    <property type="match status" value="1"/>
</dbReference>
<keyword evidence="3" id="KW-0520">NAD</keyword>
<dbReference type="InterPro" id="IPR012394">
    <property type="entry name" value="Aldehyde_DH_NAD(P)"/>
</dbReference>
<dbReference type="InterPro" id="IPR015590">
    <property type="entry name" value="Aldehyde_DH_dom"/>
</dbReference>
<organism evidence="9 10">
    <name type="scientific">Nocardioides acrostichi</name>
    <dbReference type="NCBI Taxonomy" id="2784339"/>
    <lineage>
        <taxon>Bacteria</taxon>
        <taxon>Bacillati</taxon>
        <taxon>Actinomycetota</taxon>
        <taxon>Actinomycetes</taxon>
        <taxon>Propionibacteriales</taxon>
        <taxon>Nocardioidaceae</taxon>
        <taxon>Nocardioides</taxon>
    </lineage>
</organism>
<proteinExistence type="inferred from homology"/>
<reference evidence="9" key="1">
    <citation type="submission" date="2020-11" db="EMBL/GenBank/DDBJ databases">
        <title>Nocardioides sp. CBS4Y-1, whole genome shotgun sequence.</title>
        <authorList>
            <person name="Tuo L."/>
        </authorList>
    </citation>
    <scope>NUCLEOTIDE SEQUENCE</scope>
    <source>
        <strain evidence="9">CBS4Y-1</strain>
    </source>
</reference>
<dbReference type="SUPFAM" id="SSF53720">
    <property type="entry name" value="ALDH-like"/>
    <property type="match status" value="1"/>
</dbReference>
<evidence type="ECO:0000256" key="5">
    <source>
        <dbReference type="PIRSR" id="PIRSR036492-1"/>
    </source>
</evidence>
<dbReference type="InterPro" id="IPR016162">
    <property type="entry name" value="Ald_DH_N"/>
</dbReference>
<evidence type="ECO:0000256" key="6">
    <source>
        <dbReference type="PROSITE-ProRule" id="PRU10007"/>
    </source>
</evidence>
<dbReference type="InterPro" id="IPR029510">
    <property type="entry name" value="Ald_DH_CS_GLU"/>
</dbReference>
<dbReference type="Proteomes" id="UP000656804">
    <property type="component" value="Unassembled WGS sequence"/>
</dbReference>
<keyword evidence="10" id="KW-1185">Reference proteome</keyword>
<feature type="active site" evidence="5">
    <location>
        <position position="256"/>
    </location>
</feature>
<dbReference type="InterPro" id="IPR016163">
    <property type="entry name" value="Ald_DH_C"/>
</dbReference>
<dbReference type="AlphaFoldDB" id="A0A930YAG1"/>
<dbReference type="GO" id="GO:0005737">
    <property type="term" value="C:cytoplasm"/>
    <property type="evidence" value="ECO:0007669"/>
    <property type="project" value="TreeGrafter"/>
</dbReference>
<evidence type="ECO:0000259" key="8">
    <source>
        <dbReference type="Pfam" id="PF00171"/>
    </source>
</evidence>
<evidence type="ECO:0000313" key="10">
    <source>
        <dbReference type="Proteomes" id="UP000656804"/>
    </source>
</evidence>
<accession>A0A930YAG1</accession>
<name>A0A930YAG1_9ACTN</name>
<dbReference type="EMBL" id="JADIVZ010000002">
    <property type="protein sequence ID" value="MBF4161363.1"/>
    <property type="molecule type" value="Genomic_DNA"/>
</dbReference>
<evidence type="ECO:0000256" key="2">
    <source>
        <dbReference type="ARBA" id="ARBA00023002"/>
    </source>
</evidence>
<dbReference type="Gene3D" id="3.40.605.10">
    <property type="entry name" value="Aldehyde Dehydrogenase, Chain A, domain 1"/>
    <property type="match status" value="1"/>
</dbReference>
<comment type="similarity">
    <text evidence="1 4 7">Belongs to the aldehyde dehydrogenase family.</text>
</comment>
<dbReference type="GO" id="GO:0004029">
    <property type="term" value="F:aldehyde dehydrogenase (NAD+) activity"/>
    <property type="evidence" value="ECO:0007669"/>
    <property type="project" value="TreeGrafter"/>
</dbReference>
<keyword evidence="2 4" id="KW-0560">Oxidoreductase</keyword>
<dbReference type="Pfam" id="PF00171">
    <property type="entry name" value="Aldedh"/>
    <property type="match status" value="1"/>
</dbReference>
<protein>
    <recommendedName>
        <fullName evidence="4">Aldehyde dehydrogenase</fullName>
    </recommendedName>
</protein>
<dbReference type="PROSITE" id="PS00687">
    <property type="entry name" value="ALDEHYDE_DEHYDR_GLU"/>
    <property type="match status" value="1"/>
</dbReference>
<evidence type="ECO:0000256" key="7">
    <source>
        <dbReference type="RuleBase" id="RU003345"/>
    </source>
</evidence>
<dbReference type="FunFam" id="3.40.605.10:FF:000004">
    <property type="entry name" value="Aldehyde dehydrogenase"/>
    <property type="match status" value="1"/>
</dbReference>
<dbReference type="FunFam" id="3.40.309.10:FF:000003">
    <property type="entry name" value="Aldehyde dehydrogenase"/>
    <property type="match status" value="1"/>
</dbReference>
<dbReference type="RefSeq" id="WP_194502839.1">
    <property type="nucleotide sequence ID" value="NZ_JADIVZ010000002.1"/>
</dbReference>
<dbReference type="PIRSF" id="PIRSF036492">
    <property type="entry name" value="ALDH"/>
    <property type="match status" value="1"/>
</dbReference>
<evidence type="ECO:0000256" key="4">
    <source>
        <dbReference type="PIRNR" id="PIRNR036492"/>
    </source>
</evidence>
<sequence>MTDVDEPERSTSAVSIAHVVARARDRFDAGVTRPLAWRREQLDALERLLVERGRDLEQALHADLRKHPTESQLTEIGTVLAELRHTRKNLERWTAPRKVPGEAQLLPIRSRLVLEPLGVVLVIAPWNYPVNLLLMPLVGAIAAGNAVVLKPSELTPTVSAAIADLLPRYLDAEAFAVVEGAVPETTALLEQRFDHILYTGNGAVARVVARAAAEHLTPTTLELGGKSPVWFDDDEHLEQVARRLAWGKWLNCGQTCVAPDYVMTTPGRVDALTRALQAAVDAMFGEDPRTSPDYGRIVSERHHARLVDALDGAAIAFGGQHDANQKYLAPTVVHARLDDDTAVMTEEIFGPILPIVAVPDADAAIRHILGRDKPLALYVFSADPATRQAFVERTSSGAVGLDVPMLQAGMHSVPFGGVGQSGAGAYHGEFSLRTFSHLKPVVHKPHRPDTLRAAMPPYGRVKRFLAARGAAVPIRRR</sequence>